<keyword evidence="7 15" id="KW-1133">Transmembrane helix</keyword>
<evidence type="ECO:0000256" key="2">
    <source>
        <dbReference type="ARBA" id="ARBA00005189"/>
    </source>
</evidence>
<evidence type="ECO:0000256" key="8">
    <source>
        <dbReference type="ARBA" id="ARBA00023098"/>
    </source>
</evidence>
<dbReference type="EMBL" id="CAJFDH010000003">
    <property type="protein sequence ID" value="CAD5216384.1"/>
    <property type="molecule type" value="Genomic_DNA"/>
</dbReference>
<evidence type="ECO:0000256" key="14">
    <source>
        <dbReference type="SAM" id="MobiDB-lite"/>
    </source>
</evidence>
<feature type="compositionally biased region" description="Basic and acidic residues" evidence="14">
    <location>
        <begin position="581"/>
        <end position="610"/>
    </location>
</feature>
<comment type="similarity">
    <text evidence="3">Belongs to the 1-acyl-sn-glycerol-3-phosphate acyltransferase family.</text>
</comment>
<feature type="region of interest" description="Disordered" evidence="14">
    <location>
        <begin position="570"/>
        <end position="620"/>
    </location>
</feature>
<evidence type="ECO:0000256" key="10">
    <source>
        <dbReference type="ARBA" id="ARBA00023209"/>
    </source>
</evidence>
<evidence type="ECO:0000259" key="16">
    <source>
        <dbReference type="SMART" id="SM00563"/>
    </source>
</evidence>
<keyword evidence="11" id="KW-1208">Phospholipid metabolism</keyword>
<evidence type="ECO:0000256" key="9">
    <source>
        <dbReference type="ARBA" id="ARBA00023136"/>
    </source>
</evidence>
<evidence type="ECO:0000256" key="7">
    <source>
        <dbReference type="ARBA" id="ARBA00022989"/>
    </source>
</evidence>
<protein>
    <recommendedName>
        <fullName evidence="16">Phospholipid/glycerol acyltransferase domain-containing protein</fullName>
    </recommendedName>
</protein>
<dbReference type="CDD" id="cd07991">
    <property type="entry name" value="LPLAT_LPCAT1-like"/>
    <property type="match status" value="1"/>
</dbReference>
<keyword evidence="4" id="KW-0444">Lipid biosynthesis</keyword>
<dbReference type="EMBL" id="CAJFCW020000003">
    <property type="protein sequence ID" value="CAG9105846.1"/>
    <property type="molecule type" value="Genomic_DNA"/>
</dbReference>
<keyword evidence="9 15" id="KW-0472">Membrane</keyword>
<evidence type="ECO:0000313" key="17">
    <source>
        <dbReference type="EMBL" id="CAD5216384.1"/>
    </source>
</evidence>
<keyword evidence="8" id="KW-0443">Lipid metabolism</keyword>
<dbReference type="GO" id="GO:0004366">
    <property type="term" value="F:glycerol-3-phosphate O-acyltransferase activity"/>
    <property type="evidence" value="ECO:0007669"/>
    <property type="project" value="TreeGrafter"/>
</dbReference>
<reference evidence="17" key="1">
    <citation type="submission" date="2020-09" db="EMBL/GenBank/DDBJ databases">
        <authorList>
            <person name="Kikuchi T."/>
        </authorList>
    </citation>
    <scope>NUCLEOTIDE SEQUENCE</scope>
    <source>
        <strain evidence="17">SH1</strain>
    </source>
</reference>
<keyword evidence="5" id="KW-0808">Transferase</keyword>
<comment type="pathway">
    <text evidence="2">Lipid metabolism.</text>
</comment>
<dbReference type="SUPFAM" id="SSF69593">
    <property type="entry name" value="Glycerol-3-phosphate (1)-acyltransferase"/>
    <property type="match status" value="1"/>
</dbReference>
<feature type="transmembrane region" description="Helical" evidence="15">
    <location>
        <begin position="16"/>
        <end position="40"/>
    </location>
</feature>
<feature type="compositionally biased region" description="Polar residues" evidence="14">
    <location>
        <begin position="96"/>
        <end position="108"/>
    </location>
</feature>
<dbReference type="GO" id="GO:0019432">
    <property type="term" value="P:triglyceride biosynthetic process"/>
    <property type="evidence" value="ECO:0007669"/>
    <property type="project" value="TreeGrafter"/>
</dbReference>
<keyword evidence="6 15" id="KW-0812">Transmembrane</keyword>
<dbReference type="GO" id="GO:0008654">
    <property type="term" value="P:phospholipid biosynthetic process"/>
    <property type="evidence" value="ECO:0007669"/>
    <property type="project" value="UniProtKB-KW"/>
</dbReference>
<name>A0A811KLC4_9BILA</name>
<dbReference type="PANTHER" id="PTHR23063">
    <property type="entry name" value="PHOSPHOLIPID ACYLTRANSFERASE"/>
    <property type="match status" value="1"/>
</dbReference>
<comment type="pathway">
    <text evidence="13">Phospholipid metabolism.</text>
</comment>
<accession>A0A811KLC4</accession>
<sequence length="620" mass="70650">MPTAYLPALWPGAEHILVLVAFCFPPFFILVTTVVLLASFGKSFGMRERYVAVLLRIFEWGASELHTSKRQLKRAESQAQGLLYLESDSEDEHNMYSHNSSGFGSTETEFQEEPMEIQRLKRTEGSTASLMSNVSTHSRKSGRVRHGSGHSNIIRRETAIHLDEDDFNDDDELIVPNKGWQVIKDSTFFIKAGVEAIIEDEVTSRFQAEQLASWNMLTRTSVSFYQCVNWKLAVLWVIGFFFRYFFLLPLRFTFFIVGMIFLVMSTAVIGVVPNGNLKKKLNERCMLACYRILSRAITALVYFHDSHNKAKTAGICVANHTSPIDVLILSTDNVYALIGQQHQGLLGIIQRALSRASAHIWFDRGESKDRSLVANTLKNHCEDSDKLPVLIFPEGTCINNTSVMMFKKGSFEVGTTIYPIAMKYDSRFGDAFWNSSEVGWFEYIMQMMTSWAIICHVWYLPPMTRLPDECAVNFANRVKKEIAKRGGLVDLDWDGGLKRSRVPERLVTKQQNKYFQRMNRYTTFSECDSGRNEDGINIQIGDPEADQLQRSSLDHVQEEDEEHSKNLTAELDDLFEDDQEEHGQGEHCVTEAKDFEHSDEKENFDNKVVESEDSGSRISG</sequence>
<evidence type="ECO:0000313" key="18">
    <source>
        <dbReference type="Proteomes" id="UP000614601"/>
    </source>
</evidence>
<evidence type="ECO:0000256" key="4">
    <source>
        <dbReference type="ARBA" id="ARBA00022516"/>
    </source>
</evidence>
<feature type="region of interest" description="Disordered" evidence="14">
    <location>
        <begin position="95"/>
        <end position="148"/>
    </location>
</feature>
<feature type="compositionally biased region" description="Acidic residues" evidence="14">
    <location>
        <begin position="570"/>
        <end position="580"/>
    </location>
</feature>
<evidence type="ECO:0000256" key="11">
    <source>
        <dbReference type="ARBA" id="ARBA00023264"/>
    </source>
</evidence>
<feature type="transmembrane region" description="Helical" evidence="15">
    <location>
        <begin position="252"/>
        <end position="273"/>
    </location>
</feature>
<dbReference type="GO" id="GO:0005783">
    <property type="term" value="C:endoplasmic reticulum"/>
    <property type="evidence" value="ECO:0007669"/>
    <property type="project" value="TreeGrafter"/>
</dbReference>
<dbReference type="Proteomes" id="UP000614601">
    <property type="component" value="Unassembled WGS sequence"/>
</dbReference>
<feature type="compositionally biased region" description="Basic residues" evidence="14">
    <location>
        <begin position="137"/>
        <end position="148"/>
    </location>
</feature>
<evidence type="ECO:0000256" key="5">
    <source>
        <dbReference type="ARBA" id="ARBA00022679"/>
    </source>
</evidence>
<evidence type="ECO:0000256" key="15">
    <source>
        <dbReference type="SAM" id="Phobius"/>
    </source>
</evidence>
<dbReference type="OrthoDB" id="10051137at2759"/>
<evidence type="ECO:0000256" key="3">
    <source>
        <dbReference type="ARBA" id="ARBA00008655"/>
    </source>
</evidence>
<evidence type="ECO:0000256" key="13">
    <source>
        <dbReference type="ARBA" id="ARBA00025707"/>
    </source>
</evidence>
<feature type="transmembrane region" description="Helical" evidence="15">
    <location>
        <begin position="285"/>
        <end position="303"/>
    </location>
</feature>
<dbReference type="InterPro" id="IPR045252">
    <property type="entry name" value="LPCAT1-like"/>
</dbReference>
<comment type="caution">
    <text evidence="17">The sequence shown here is derived from an EMBL/GenBank/DDBJ whole genome shotgun (WGS) entry which is preliminary data.</text>
</comment>
<dbReference type="Proteomes" id="UP000783686">
    <property type="component" value="Unassembled WGS sequence"/>
</dbReference>
<dbReference type="AlphaFoldDB" id="A0A811KLC4"/>
<dbReference type="SMART" id="SM00563">
    <property type="entry name" value="PlsC"/>
    <property type="match status" value="1"/>
</dbReference>
<comment type="subcellular location">
    <subcellularLocation>
        <location evidence="1">Membrane</location>
    </subcellularLocation>
</comment>
<gene>
    <name evidence="17" type="ORF">BOKJ2_LOCUS6566</name>
</gene>
<keyword evidence="18" id="KW-1185">Reference proteome</keyword>
<evidence type="ECO:0000256" key="12">
    <source>
        <dbReference type="ARBA" id="ARBA00023315"/>
    </source>
</evidence>
<feature type="transmembrane region" description="Helical" evidence="15">
    <location>
        <begin position="228"/>
        <end position="246"/>
    </location>
</feature>
<dbReference type="Pfam" id="PF01553">
    <property type="entry name" value="Acyltransferase"/>
    <property type="match status" value="1"/>
</dbReference>
<feature type="domain" description="Phospholipid/glycerol acyltransferase" evidence="16">
    <location>
        <begin position="314"/>
        <end position="425"/>
    </location>
</feature>
<dbReference type="GO" id="GO:0016020">
    <property type="term" value="C:membrane"/>
    <property type="evidence" value="ECO:0007669"/>
    <property type="project" value="UniProtKB-SubCell"/>
</dbReference>
<organism evidence="17 18">
    <name type="scientific">Bursaphelenchus okinawaensis</name>
    <dbReference type="NCBI Taxonomy" id="465554"/>
    <lineage>
        <taxon>Eukaryota</taxon>
        <taxon>Metazoa</taxon>
        <taxon>Ecdysozoa</taxon>
        <taxon>Nematoda</taxon>
        <taxon>Chromadorea</taxon>
        <taxon>Rhabditida</taxon>
        <taxon>Tylenchina</taxon>
        <taxon>Tylenchomorpha</taxon>
        <taxon>Aphelenchoidea</taxon>
        <taxon>Aphelenchoididae</taxon>
        <taxon>Bursaphelenchus</taxon>
    </lineage>
</organism>
<feature type="compositionally biased region" description="Polar residues" evidence="14">
    <location>
        <begin position="125"/>
        <end position="136"/>
    </location>
</feature>
<dbReference type="InterPro" id="IPR002123">
    <property type="entry name" value="Plipid/glycerol_acylTrfase"/>
</dbReference>
<dbReference type="PANTHER" id="PTHR23063:SF2">
    <property type="entry name" value="GLYCEROL-3-PHOSPHATE ACYLTRANSFERASE 4, ISOFORM D-RELATED"/>
    <property type="match status" value="1"/>
</dbReference>
<evidence type="ECO:0000256" key="6">
    <source>
        <dbReference type="ARBA" id="ARBA00022692"/>
    </source>
</evidence>
<proteinExistence type="inferred from homology"/>
<keyword evidence="12" id="KW-0012">Acyltransferase</keyword>
<evidence type="ECO:0000256" key="1">
    <source>
        <dbReference type="ARBA" id="ARBA00004370"/>
    </source>
</evidence>
<keyword evidence="10" id="KW-0594">Phospholipid biosynthesis</keyword>